<evidence type="ECO:0000256" key="6">
    <source>
        <dbReference type="ARBA" id="ARBA00022692"/>
    </source>
</evidence>
<dbReference type="PROSITE" id="PS50113">
    <property type="entry name" value="PAC"/>
    <property type="match status" value="1"/>
</dbReference>
<dbReference type="SMART" id="SM00086">
    <property type="entry name" value="PAC"/>
    <property type="match status" value="1"/>
</dbReference>
<keyword evidence="7" id="KW-0547">Nucleotide-binding</keyword>
<dbReference type="SUPFAM" id="SSF55785">
    <property type="entry name" value="PYP-like sensor domain (PAS domain)"/>
    <property type="match status" value="1"/>
</dbReference>
<dbReference type="NCBIfam" id="TIGR00229">
    <property type="entry name" value="sensory_box"/>
    <property type="match status" value="1"/>
</dbReference>
<evidence type="ECO:0000313" key="18">
    <source>
        <dbReference type="Proteomes" id="UP000181985"/>
    </source>
</evidence>
<keyword evidence="8" id="KW-0418">Kinase</keyword>
<dbReference type="InterPro" id="IPR029787">
    <property type="entry name" value="Nucleotide_cyclase"/>
</dbReference>
<evidence type="ECO:0000259" key="14">
    <source>
        <dbReference type="PROSITE" id="PS50112"/>
    </source>
</evidence>
<organism evidence="17 18">
    <name type="scientific">Halomonas aestuarii</name>
    <dbReference type="NCBI Taxonomy" id="1897729"/>
    <lineage>
        <taxon>Bacteria</taxon>
        <taxon>Pseudomonadati</taxon>
        <taxon>Pseudomonadota</taxon>
        <taxon>Gammaproteobacteria</taxon>
        <taxon>Oceanospirillales</taxon>
        <taxon>Halomonadaceae</taxon>
        <taxon>Halomonas</taxon>
    </lineage>
</organism>
<dbReference type="InterPro" id="IPR043128">
    <property type="entry name" value="Rev_trsase/Diguanyl_cyclase"/>
</dbReference>
<comment type="subcellular location">
    <subcellularLocation>
        <location evidence="2">Cell membrane</location>
        <topology evidence="2">Multi-pass membrane protein</topology>
    </subcellularLocation>
</comment>
<keyword evidence="12 13" id="KW-0472">Membrane</keyword>
<dbReference type="GO" id="GO:0005886">
    <property type="term" value="C:plasma membrane"/>
    <property type="evidence" value="ECO:0007669"/>
    <property type="project" value="UniProtKB-SubCell"/>
</dbReference>
<dbReference type="PROSITE" id="PS50887">
    <property type="entry name" value="GGDEF"/>
    <property type="match status" value="1"/>
</dbReference>
<dbReference type="InterPro" id="IPR035965">
    <property type="entry name" value="PAS-like_dom_sf"/>
</dbReference>
<dbReference type="AlphaFoldDB" id="A0A1J0VDG7"/>
<dbReference type="EMBL" id="CP018139">
    <property type="protein sequence ID" value="APE30073.1"/>
    <property type="molecule type" value="Genomic_DNA"/>
</dbReference>
<keyword evidence="11" id="KW-0902">Two-component regulatory system</keyword>
<protein>
    <submittedName>
        <fullName evidence="17">Diguanylate cyclase</fullName>
    </submittedName>
</protein>
<dbReference type="SMART" id="SM00267">
    <property type="entry name" value="GGDEF"/>
    <property type="match status" value="1"/>
</dbReference>
<dbReference type="CDD" id="cd12914">
    <property type="entry name" value="PDC1_DGC_like"/>
    <property type="match status" value="1"/>
</dbReference>
<dbReference type="Pfam" id="PF00990">
    <property type="entry name" value="GGDEF"/>
    <property type="match status" value="1"/>
</dbReference>
<dbReference type="CDD" id="cd00130">
    <property type="entry name" value="PAS"/>
    <property type="match status" value="1"/>
</dbReference>
<dbReference type="NCBIfam" id="TIGR00254">
    <property type="entry name" value="GGDEF"/>
    <property type="match status" value="1"/>
</dbReference>
<evidence type="ECO:0000256" key="7">
    <source>
        <dbReference type="ARBA" id="ARBA00022741"/>
    </source>
</evidence>
<dbReference type="CDD" id="cd01949">
    <property type="entry name" value="GGDEF"/>
    <property type="match status" value="1"/>
</dbReference>
<evidence type="ECO:0000256" key="1">
    <source>
        <dbReference type="ARBA" id="ARBA00001946"/>
    </source>
</evidence>
<dbReference type="InterPro" id="IPR000160">
    <property type="entry name" value="GGDEF_dom"/>
</dbReference>
<dbReference type="GO" id="GO:0016301">
    <property type="term" value="F:kinase activity"/>
    <property type="evidence" value="ECO:0007669"/>
    <property type="project" value="UniProtKB-KW"/>
</dbReference>
<keyword evidence="18" id="KW-1185">Reference proteome</keyword>
<dbReference type="InterPro" id="IPR000014">
    <property type="entry name" value="PAS"/>
</dbReference>
<comment type="cofactor">
    <cofactor evidence="1">
        <name>Mg(2+)</name>
        <dbReference type="ChEBI" id="CHEBI:18420"/>
    </cofactor>
</comment>
<feature type="domain" description="GGDEF" evidence="16">
    <location>
        <begin position="532"/>
        <end position="663"/>
    </location>
</feature>
<evidence type="ECO:0000259" key="15">
    <source>
        <dbReference type="PROSITE" id="PS50113"/>
    </source>
</evidence>
<dbReference type="OrthoDB" id="8929028at2"/>
<sequence>MEVCLPIFRLSRAVAWALSLKGRLLLGLAATWVIVVALVMWAGWASSRSLSEESNLIHLNYEARLIADELTDQVDSRLAALGQLAEQMPLKAGEGTDPHTLLAANGALLEWFEGLLLYDAAGTIQADWPQMPGRQGFDAGFRDYFQFVKGFKRPYVSEPFIGGISGMPMLLFLVPLLDEAGDFQGALGGLVNIREGGLFERLRRIRLGDGGYAAIATASGRLIYHPDRSRILAPLPSEGASPSLALARLGWEGEARGPALDGQMTYQAFRQIWPADWIVGVYLPSEQVMSPFRGLFRRLAILGLLIAVMLLPLMGWLLWLALRPLYRLEGQIGELGRGERTHVTLTSRMQEIQRVGNALNRLERERGLALAQWRDRQAFLDAILAESPVGMFVTDPQGRIVYANRALLELAGRTVSPRHHAQWLAGLHADDRDAILDLWQFSQRSGEDFLRQFRYYRADGTLLWLEVHASRVLIDCQLIGFVGIVKDITLHREQESLRQWEAEHDPLTGLLNRRGFERRLEEALAAWRKAETPSALLLFDLDRFKPINDLGGHALGDTMLRRVAEAVNGVVRVSDHVARQGGDEFAVLLPSCDVDQARRIAESLRGAVAGLSVIHEGREFRVTLSVGVTTLLPGDRDIQEVIGRADAASYEAKRRGRDAVVSA</sequence>
<dbReference type="InterPro" id="IPR000700">
    <property type="entry name" value="PAS-assoc_C"/>
</dbReference>
<dbReference type="InterPro" id="IPR052163">
    <property type="entry name" value="DGC-Regulatory_Protein"/>
</dbReference>
<dbReference type="GO" id="GO:0000160">
    <property type="term" value="P:phosphorelay signal transduction system"/>
    <property type="evidence" value="ECO:0007669"/>
    <property type="project" value="UniProtKB-KW"/>
</dbReference>
<evidence type="ECO:0000256" key="11">
    <source>
        <dbReference type="ARBA" id="ARBA00023012"/>
    </source>
</evidence>
<dbReference type="GO" id="GO:0005524">
    <property type="term" value="F:ATP binding"/>
    <property type="evidence" value="ECO:0007669"/>
    <property type="project" value="UniProtKB-KW"/>
</dbReference>
<dbReference type="SUPFAM" id="SSF55073">
    <property type="entry name" value="Nucleotide cyclase"/>
    <property type="match status" value="1"/>
</dbReference>
<evidence type="ECO:0000313" key="17">
    <source>
        <dbReference type="EMBL" id="APE30073.1"/>
    </source>
</evidence>
<gene>
    <name evidence="17" type="ORF">BOX17_03350</name>
</gene>
<dbReference type="Gene3D" id="3.30.70.270">
    <property type="match status" value="1"/>
</dbReference>
<dbReference type="KEGG" id="hsi:BOX17_03350"/>
<dbReference type="InterPro" id="IPR033479">
    <property type="entry name" value="dCache_1"/>
</dbReference>
<evidence type="ECO:0000259" key="16">
    <source>
        <dbReference type="PROSITE" id="PS50887"/>
    </source>
</evidence>
<evidence type="ECO:0000256" key="12">
    <source>
        <dbReference type="ARBA" id="ARBA00023136"/>
    </source>
</evidence>
<evidence type="ECO:0000256" key="4">
    <source>
        <dbReference type="ARBA" id="ARBA00022553"/>
    </source>
</evidence>
<feature type="transmembrane region" description="Helical" evidence="13">
    <location>
        <begin position="24"/>
        <end position="44"/>
    </location>
</feature>
<proteinExistence type="predicted"/>
<evidence type="ECO:0000256" key="9">
    <source>
        <dbReference type="ARBA" id="ARBA00022840"/>
    </source>
</evidence>
<keyword evidence="10 13" id="KW-1133">Transmembrane helix</keyword>
<evidence type="ECO:0000256" key="3">
    <source>
        <dbReference type="ARBA" id="ARBA00022475"/>
    </source>
</evidence>
<evidence type="ECO:0000256" key="10">
    <source>
        <dbReference type="ARBA" id="ARBA00022989"/>
    </source>
</evidence>
<feature type="transmembrane region" description="Helical" evidence="13">
    <location>
        <begin position="299"/>
        <end position="322"/>
    </location>
</feature>
<evidence type="ECO:0000256" key="8">
    <source>
        <dbReference type="ARBA" id="ARBA00022777"/>
    </source>
</evidence>
<dbReference type="Pfam" id="PF13426">
    <property type="entry name" value="PAS_9"/>
    <property type="match status" value="1"/>
</dbReference>
<keyword evidence="4" id="KW-0597">Phosphoprotein</keyword>
<evidence type="ECO:0000256" key="13">
    <source>
        <dbReference type="SAM" id="Phobius"/>
    </source>
</evidence>
<dbReference type="InterPro" id="IPR001610">
    <property type="entry name" value="PAC"/>
</dbReference>
<dbReference type="PANTHER" id="PTHR46663:SF3">
    <property type="entry name" value="SLL0267 PROTEIN"/>
    <property type="match status" value="1"/>
</dbReference>
<dbReference type="Proteomes" id="UP000181985">
    <property type="component" value="Chromosome"/>
</dbReference>
<reference evidence="18" key="1">
    <citation type="submission" date="2016-11" db="EMBL/GenBank/DDBJ databases">
        <title>Halolamina sediminis sp. nov., an extremely halophilic archaeon isolated from solar salt.</title>
        <authorList>
            <person name="Koh H.-W."/>
            <person name="Rani S."/>
            <person name="Park S.-J."/>
        </authorList>
    </citation>
    <scope>NUCLEOTIDE SEQUENCE [LARGE SCALE GENOMIC DNA]</scope>
    <source>
        <strain evidence="18">Hb3</strain>
    </source>
</reference>
<dbReference type="Gene3D" id="3.30.450.20">
    <property type="entry name" value="PAS domain"/>
    <property type="match status" value="2"/>
</dbReference>
<feature type="domain" description="PAS" evidence="14">
    <location>
        <begin position="376"/>
        <end position="412"/>
    </location>
</feature>
<dbReference type="PROSITE" id="PS50112">
    <property type="entry name" value="PAS"/>
    <property type="match status" value="1"/>
</dbReference>
<dbReference type="FunFam" id="3.30.70.270:FF:000001">
    <property type="entry name" value="Diguanylate cyclase domain protein"/>
    <property type="match status" value="1"/>
</dbReference>
<name>A0A1J0VDG7_9GAMM</name>
<dbReference type="SMART" id="SM00091">
    <property type="entry name" value="PAS"/>
    <property type="match status" value="1"/>
</dbReference>
<dbReference type="Pfam" id="PF02743">
    <property type="entry name" value="dCache_1"/>
    <property type="match status" value="1"/>
</dbReference>
<keyword evidence="3" id="KW-1003">Cell membrane</keyword>
<evidence type="ECO:0000256" key="5">
    <source>
        <dbReference type="ARBA" id="ARBA00022679"/>
    </source>
</evidence>
<keyword evidence="9" id="KW-0067">ATP-binding</keyword>
<dbReference type="SUPFAM" id="SSF103190">
    <property type="entry name" value="Sensory domain-like"/>
    <property type="match status" value="1"/>
</dbReference>
<dbReference type="CDD" id="cd18774">
    <property type="entry name" value="PDC2_HK_sensor"/>
    <property type="match status" value="1"/>
</dbReference>
<feature type="domain" description="PAC" evidence="15">
    <location>
        <begin position="449"/>
        <end position="500"/>
    </location>
</feature>
<keyword evidence="5" id="KW-0808">Transferase</keyword>
<dbReference type="InterPro" id="IPR029151">
    <property type="entry name" value="Sensor-like_sf"/>
</dbReference>
<accession>A0A1J0VDG7</accession>
<dbReference type="PANTHER" id="PTHR46663">
    <property type="entry name" value="DIGUANYLATE CYCLASE DGCT-RELATED"/>
    <property type="match status" value="1"/>
</dbReference>
<evidence type="ECO:0000256" key="2">
    <source>
        <dbReference type="ARBA" id="ARBA00004651"/>
    </source>
</evidence>
<keyword evidence="6 13" id="KW-0812">Transmembrane</keyword>